<name>A0A410FW03_BIPS1</name>
<sequence>MAGTLVHLLAALIGFLIGYVWVRRRAVAQFRRRLRRQGVPGEIADDLARRYKETFRFGDLFRGDRGRGRASAS</sequence>
<accession>A0A410FW03</accession>
<evidence type="ECO:0000313" key="3">
    <source>
        <dbReference type="Proteomes" id="UP000287233"/>
    </source>
</evidence>
<dbReference type="KEGG" id="bih:BIP78_1437"/>
<evidence type="ECO:0000313" key="2">
    <source>
        <dbReference type="EMBL" id="QAA77203.1"/>
    </source>
</evidence>
<feature type="transmembrane region" description="Helical" evidence="1">
    <location>
        <begin position="6"/>
        <end position="22"/>
    </location>
</feature>
<proteinExistence type="predicted"/>
<keyword evidence="1" id="KW-1133">Transmembrane helix</keyword>
<dbReference type="Proteomes" id="UP000287233">
    <property type="component" value="Chromosome"/>
</dbReference>
<evidence type="ECO:0000256" key="1">
    <source>
        <dbReference type="SAM" id="Phobius"/>
    </source>
</evidence>
<dbReference type="AlphaFoldDB" id="A0A410FW03"/>
<gene>
    <name evidence="2" type="ORF">BIP78_1437</name>
</gene>
<reference evidence="3" key="1">
    <citation type="submission" date="2018-12" db="EMBL/GenBank/DDBJ databases">
        <title>Complete genome sequence of an uncultured bacterium of the candidate phylum Bipolaricaulota.</title>
        <authorList>
            <person name="Kadnikov V.V."/>
            <person name="Mardanov A.V."/>
            <person name="Beletsky A.V."/>
            <person name="Frank Y.A."/>
            <person name="Karnachuk O.V."/>
            <person name="Ravin N.V."/>
        </authorList>
    </citation>
    <scope>NUCLEOTIDE SEQUENCE [LARGE SCALE GENOMIC DNA]</scope>
</reference>
<protein>
    <submittedName>
        <fullName evidence="2">Uncharacterized protein</fullName>
    </submittedName>
</protein>
<keyword evidence="1" id="KW-0812">Transmembrane</keyword>
<keyword evidence="1" id="KW-0472">Membrane</keyword>
<organism evidence="2 3">
    <name type="scientific">Bipolaricaulis sibiricus</name>
    <dbReference type="NCBI Taxonomy" id="2501609"/>
    <lineage>
        <taxon>Bacteria</taxon>
        <taxon>Candidatus Bipolaricaulota</taxon>
        <taxon>Candidatus Bipolaricaulia</taxon>
        <taxon>Candidatus Bipolaricaulales</taxon>
        <taxon>Candidatus Bipolaricaulaceae</taxon>
        <taxon>Candidatus Bipolaricaulis</taxon>
    </lineage>
</organism>
<dbReference type="EMBL" id="CP034928">
    <property type="protein sequence ID" value="QAA77203.1"/>
    <property type="molecule type" value="Genomic_DNA"/>
</dbReference>